<reference evidence="2 3" key="1">
    <citation type="submission" date="2018-03" db="EMBL/GenBank/DDBJ databases">
        <authorList>
            <person name="Guldener U."/>
        </authorList>
    </citation>
    <scope>NUCLEOTIDE SEQUENCE [LARGE SCALE GENOMIC DNA]</scope>
    <source>
        <strain evidence="2 3">DAOM196992</strain>
    </source>
</reference>
<keyword evidence="3" id="KW-1185">Reference proteome</keyword>
<feature type="compositionally biased region" description="Polar residues" evidence="1">
    <location>
        <begin position="107"/>
        <end position="116"/>
    </location>
</feature>
<dbReference type="Proteomes" id="UP000323386">
    <property type="component" value="Unassembled WGS sequence"/>
</dbReference>
<evidence type="ECO:0000313" key="3">
    <source>
        <dbReference type="Proteomes" id="UP000323386"/>
    </source>
</evidence>
<dbReference type="EMBL" id="OOIP01000001">
    <property type="protein sequence ID" value="SPO34635.1"/>
    <property type="molecule type" value="Genomic_DNA"/>
</dbReference>
<dbReference type="AlphaFoldDB" id="A0A5C3ESF5"/>
<evidence type="ECO:0000313" key="2">
    <source>
        <dbReference type="EMBL" id="SPO34635.1"/>
    </source>
</evidence>
<proteinExistence type="predicted"/>
<feature type="compositionally biased region" description="Low complexity" evidence="1">
    <location>
        <begin position="18"/>
        <end position="33"/>
    </location>
</feature>
<protein>
    <submittedName>
        <fullName evidence="2">Uncharacterized protein</fullName>
    </submittedName>
</protein>
<feature type="region of interest" description="Disordered" evidence="1">
    <location>
        <begin position="18"/>
        <end position="129"/>
    </location>
</feature>
<evidence type="ECO:0000256" key="1">
    <source>
        <dbReference type="SAM" id="MobiDB-lite"/>
    </source>
</evidence>
<gene>
    <name evidence="2" type="ORF">PSFLO_00106</name>
</gene>
<sequence>MLNALFQTNRHVVVRSARGSARTFAASASRSSAVKPGSDSEATVPGGGGTEDIANSSGAYDGDKTNPDAATSKIESENKADFSTSANNPETSEAATKAHHASDARPSKQQQKTPSRTDLGGTAARKGKD</sequence>
<organism evidence="2 3">
    <name type="scientific">Pseudozyma flocculosa</name>
    <dbReference type="NCBI Taxonomy" id="84751"/>
    <lineage>
        <taxon>Eukaryota</taxon>
        <taxon>Fungi</taxon>
        <taxon>Dikarya</taxon>
        <taxon>Basidiomycota</taxon>
        <taxon>Ustilaginomycotina</taxon>
        <taxon>Ustilaginomycetes</taxon>
        <taxon>Ustilaginales</taxon>
        <taxon>Ustilaginaceae</taxon>
        <taxon>Pseudozyma</taxon>
    </lineage>
</organism>
<feature type="compositionally biased region" description="Polar residues" evidence="1">
    <location>
        <begin position="81"/>
        <end position="94"/>
    </location>
</feature>
<name>A0A5C3ESF5_9BASI</name>
<dbReference type="OrthoDB" id="3205926at2759"/>
<accession>A0A5C3ESF5</accession>